<dbReference type="Proteomes" id="UP000027195">
    <property type="component" value="Unassembled WGS sequence"/>
</dbReference>
<dbReference type="AlphaFoldDB" id="A0A067MRL7"/>
<evidence type="ECO:0000313" key="2">
    <source>
        <dbReference type="EMBL" id="KDQ14522.1"/>
    </source>
</evidence>
<gene>
    <name evidence="2" type="ORF">BOTBODRAFT_110075</name>
</gene>
<dbReference type="InParanoid" id="A0A067MRL7"/>
<feature type="domain" description="YABBY protein C-terminal" evidence="1">
    <location>
        <begin position="12"/>
        <end position="51"/>
    </location>
</feature>
<dbReference type="EMBL" id="KL198037">
    <property type="protein sequence ID" value="KDQ14522.1"/>
    <property type="molecule type" value="Genomic_DNA"/>
</dbReference>
<feature type="non-terminal residue" evidence="2">
    <location>
        <position position="1"/>
    </location>
</feature>
<dbReference type="Gene3D" id="1.10.30.10">
    <property type="entry name" value="High mobility group box domain"/>
    <property type="match status" value="1"/>
</dbReference>
<dbReference type="HOGENOM" id="CLU_192412_1_0_1"/>
<dbReference type="InterPro" id="IPR036910">
    <property type="entry name" value="HMG_box_dom_sf"/>
</dbReference>
<protein>
    <recommendedName>
        <fullName evidence="1">YABBY protein C-terminal domain-containing protein</fullName>
    </recommendedName>
</protein>
<dbReference type="OrthoDB" id="667577at2759"/>
<sequence length="56" mass="6203">AAGGGGKKKTTPYNVYMKTELAHLKEKFPDMPHKERFKTAATSWATAPANPKNKKE</sequence>
<dbReference type="Pfam" id="PF04690">
    <property type="entry name" value="YABBY"/>
    <property type="match status" value="1"/>
</dbReference>
<organism evidence="2 3">
    <name type="scientific">Botryobasidium botryosum (strain FD-172 SS1)</name>
    <dbReference type="NCBI Taxonomy" id="930990"/>
    <lineage>
        <taxon>Eukaryota</taxon>
        <taxon>Fungi</taxon>
        <taxon>Dikarya</taxon>
        <taxon>Basidiomycota</taxon>
        <taxon>Agaricomycotina</taxon>
        <taxon>Agaricomycetes</taxon>
        <taxon>Cantharellales</taxon>
        <taxon>Botryobasidiaceae</taxon>
        <taxon>Botryobasidium</taxon>
    </lineage>
</organism>
<accession>A0A067MRL7</accession>
<evidence type="ECO:0000259" key="1">
    <source>
        <dbReference type="Pfam" id="PF04690"/>
    </source>
</evidence>
<dbReference type="SUPFAM" id="SSF47095">
    <property type="entry name" value="HMG-box"/>
    <property type="match status" value="1"/>
</dbReference>
<evidence type="ECO:0000313" key="3">
    <source>
        <dbReference type="Proteomes" id="UP000027195"/>
    </source>
</evidence>
<proteinExistence type="predicted"/>
<dbReference type="InterPro" id="IPR056775">
    <property type="entry name" value="YABBY_C"/>
</dbReference>
<keyword evidence="3" id="KW-1185">Reference proteome</keyword>
<name>A0A067MRL7_BOTB1</name>
<reference evidence="3" key="1">
    <citation type="journal article" date="2014" name="Proc. Natl. Acad. Sci. U.S.A.">
        <title>Extensive sampling of basidiomycete genomes demonstrates inadequacy of the white-rot/brown-rot paradigm for wood decay fungi.</title>
        <authorList>
            <person name="Riley R."/>
            <person name="Salamov A.A."/>
            <person name="Brown D.W."/>
            <person name="Nagy L.G."/>
            <person name="Floudas D."/>
            <person name="Held B.W."/>
            <person name="Levasseur A."/>
            <person name="Lombard V."/>
            <person name="Morin E."/>
            <person name="Otillar R."/>
            <person name="Lindquist E.A."/>
            <person name="Sun H."/>
            <person name="LaButti K.M."/>
            <person name="Schmutz J."/>
            <person name="Jabbour D."/>
            <person name="Luo H."/>
            <person name="Baker S.E."/>
            <person name="Pisabarro A.G."/>
            <person name="Walton J.D."/>
            <person name="Blanchette R.A."/>
            <person name="Henrissat B."/>
            <person name="Martin F."/>
            <person name="Cullen D."/>
            <person name="Hibbett D.S."/>
            <person name="Grigoriev I.V."/>
        </authorList>
    </citation>
    <scope>NUCLEOTIDE SEQUENCE [LARGE SCALE GENOMIC DNA]</scope>
    <source>
        <strain evidence="3">FD-172 SS1</strain>
    </source>
</reference>
<dbReference type="CDD" id="cd00084">
    <property type="entry name" value="HMG-box_SF"/>
    <property type="match status" value="1"/>
</dbReference>